<feature type="compositionally biased region" description="Low complexity" evidence="1">
    <location>
        <begin position="1"/>
        <end position="14"/>
    </location>
</feature>
<proteinExistence type="predicted"/>
<feature type="region of interest" description="Disordered" evidence="1">
    <location>
        <begin position="1"/>
        <end position="118"/>
    </location>
</feature>
<accession>A0A6J4HG81</accession>
<gene>
    <name evidence="2" type="ORF">AVDCRST_MAG50-707</name>
</gene>
<dbReference type="AlphaFoldDB" id="A0A6J4HG81"/>
<evidence type="ECO:0000256" key="1">
    <source>
        <dbReference type="SAM" id="MobiDB-lite"/>
    </source>
</evidence>
<evidence type="ECO:0000313" key="2">
    <source>
        <dbReference type="EMBL" id="CAA9223586.1"/>
    </source>
</evidence>
<reference evidence="2" key="1">
    <citation type="submission" date="2020-02" db="EMBL/GenBank/DDBJ databases">
        <authorList>
            <person name="Meier V. D."/>
        </authorList>
    </citation>
    <scope>NUCLEOTIDE SEQUENCE</scope>
    <source>
        <strain evidence="2">AVDCRST_MAG50</strain>
    </source>
</reference>
<feature type="compositionally biased region" description="Basic residues" evidence="1">
    <location>
        <begin position="39"/>
        <end position="56"/>
    </location>
</feature>
<feature type="compositionally biased region" description="Low complexity" evidence="1">
    <location>
        <begin position="57"/>
        <end position="66"/>
    </location>
</feature>
<name>A0A6J4HG81_9ACTN</name>
<feature type="non-terminal residue" evidence="2">
    <location>
        <position position="118"/>
    </location>
</feature>
<protein>
    <submittedName>
        <fullName evidence="2">Transcription regulator</fullName>
    </submittedName>
</protein>
<feature type="non-terminal residue" evidence="2">
    <location>
        <position position="1"/>
    </location>
</feature>
<sequence>VPEPRSAAAQRRPVAAPPAPPCRPGVLRIRGGAASPRAGPRRHPGRHRLSRARPARARGASSLPARLVERGPGTQVLPTDRRGLRHPLQRDERLDRPRRHRQPGPERTRPPGTNQRIL</sequence>
<dbReference type="EMBL" id="CADCTF010000036">
    <property type="protein sequence ID" value="CAA9223586.1"/>
    <property type="molecule type" value="Genomic_DNA"/>
</dbReference>
<organism evidence="2">
    <name type="scientific">uncultured Acidimicrobiales bacterium</name>
    <dbReference type="NCBI Taxonomy" id="310071"/>
    <lineage>
        <taxon>Bacteria</taxon>
        <taxon>Bacillati</taxon>
        <taxon>Actinomycetota</taxon>
        <taxon>Acidimicrobiia</taxon>
        <taxon>Acidimicrobiales</taxon>
        <taxon>environmental samples</taxon>
    </lineage>
</organism>